<reference evidence="2 3" key="1">
    <citation type="submission" date="2019-03" db="EMBL/GenBank/DDBJ databases">
        <title>An improved genome assembly of the fluke Schistosoma japonicum.</title>
        <authorList>
            <person name="Hu W."/>
            <person name="Luo F."/>
            <person name="Yin M."/>
            <person name="Mo X."/>
            <person name="Sun C."/>
            <person name="Wu Q."/>
            <person name="Zhu B."/>
            <person name="Xiang M."/>
            <person name="Wang J."/>
            <person name="Wang Y."/>
            <person name="Zhang T."/>
            <person name="Xu B."/>
            <person name="Zheng H."/>
            <person name="Feng Z."/>
        </authorList>
    </citation>
    <scope>NUCLEOTIDE SEQUENCE [LARGE SCALE GENOMIC DNA]</scope>
    <source>
        <strain evidence="2">HuSjv2</strain>
        <tissue evidence="2">Worms</tissue>
    </source>
</reference>
<dbReference type="Proteomes" id="UP000311919">
    <property type="component" value="Unassembled WGS sequence"/>
</dbReference>
<evidence type="ECO:0000313" key="3">
    <source>
        <dbReference type="Proteomes" id="UP000311919"/>
    </source>
</evidence>
<evidence type="ECO:0000313" key="2">
    <source>
        <dbReference type="EMBL" id="TNN15507.1"/>
    </source>
</evidence>
<feature type="transmembrane region" description="Helical" evidence="1">
    <location>
        <begin position="158"/>
        <end position="183"/>
    </location>
</feature>
<keyword evidence="3" id="KW-1185">Reference proteome</keyword>
<keyword evidence="1" id="KW-0812">Transmembrane</keyword>
<keyword evidence="1" id="KW-0472">Membrane</keyword>
<protein>
    <submittedName>
        <fullName evidence="2">Uncharacterized protein</fullName>
    </submittedName>
</protein>
<organism evidence="2 3">
    <name type="scientific">Schistosoma japonicum</name>
    <name type="common">Blood fluke</name>
    <dbReference type="NCBI Taxonomy" id="6182"/>
    <lineage>
        <taxon>Eukaryota</taxon>
        <taxon>Metazoa</taxon>
        <taxon>Spiralia</taxon>
        <taxon>Lophotrochozoa</taxon>
        <taxon>Platyhelminthes</taxon>
        <taxon>Trematoda</taxon>
        <taxon>Digenea</taxon>
        <taxon>Strigeidida</taxon>
        <taxon>Schistosomatoidea</taxon>
        <taxon>Schistosomatidae</taxon>
        <taxon>Schistosoma</taxon>
    </lineage>
</organism>
<sequence length="479" mass="55040">MKYIIYIAFLNSVMTNTEVQRREVCLSCDILQQCEQIVCNNILINGTFLPDYVIGCELACPFGNISCQKDDNGTYIWQPEDPCLPEISTTTSEVNNSSITSTTTPFSTVTSQVNTTTDLVHFNTTTFFVTYQTDSQNMTIDTPLHTNKDVNTSRGWTLYWLIPLILCITIPIFFFICLILHYLQKRKQTAEFSLSKTYTTDIIDPSASSWVNYYKTGNLFGQTGLYRKNRTTICDINESSNKLDEILTAKQKLSLSKYTKLKLTHKKCISPTLHRKPINWQESGTYEFAIPPSPKSASSINMTKTSSNNSPCIERNYSQNLYNLRYSSSQFLSGTPTISLKYSEGIRSVSQCSMLLPKQSNLHDTLLLDYYHSDDRTMTTFNRHNNHLQQVNFISNNNNQTHRMNPFIIYNDNDYTNIDTCDQMSSITIQPTVQQLNSDLLHNHSFNAFINYEQQSNMYNSQYNEWTGDETMNSRIPRI</sequence>
<name>A0A4Z2DGA2_SCHJA</name>
<dbReference type="EMBL" id="SKCS01000147">
    <property type="protein sequence ID" value="TNN15507.1"/>
    <property type="molecule type" value="Genomic_DNA"/>
</dbReference>
<accession>A0A4Z2DGA2</accession>
<dbReference type="OrthoDB" id="6232633at2759"/>
<dbReference type="AlphaFoldDB" id="A0A4Z2DGA2"/>
<keyword evidence="1" id="KW-1133">Transmembrane helix</keyword>
<comment type="caution">
    <text evidence="2">The sequence shown here is derived from an EMBL/GenBank/DDBJ whole genome shotgun (WGS) entry which is preliminary data.</text>
</comment>
<gene>
    <name evidence="2" type="ORF">EWB00_001245</name>
</gene>
<proteinExistence type="predicted"/>
<evidence type="ECO:0000256" key="1">
    <source>
        <dbReference type="SAM" id="Phobius"/>
    </source>
</evidence>